<proteinExistence type="inferred from homology"/>
<dbReference type="InterPro" id="IPR035980">
    <property type="entry name" value="Ribosomal_bS6_sf"/>
</dbReference>
<feature type="compositionally biased region" description="Basic and acidic residues" evidence="7">
    <location>
        <begin position="104"/>
        <end position="116"/>
    </location>
</feature>
<dbReference type="EMBL" id="CAADGH010000015">
    <property type="protein sequence ID" value="VFK75110.1"/>
    <property type="molecule type" value="Genomic_DNA"/>
</dbReference>
<accession>A0A451B9Z9</accession>
<dbReference type="GO" id="GO:0006412">
    <property type="term" value="P:translation"/>
    <property type="evidence" value="ECO:0007669"/>
    <property type="project" value="UniProtKB-UniRule"/>
</dbReference>
<comment type="similarity">
    <text evidence="1 6">Belongs to the bacterial ribosomal protein bS6 family.</text>
</comment>
<dbReference type="InterPro" id="IPR000529">
    <property type="entry name" value="Ribosomal_bS6"/>
</dbReference>
<name>A0A451B9Z9_9GAMM</name>
<keyword evidence="2 6" id="KW-0689">Ribosomal protein</keyword>
<evidence type="ECO:0000256" key="3">
    <source>
        <dbReference type="ARBA" id="ARBA00023274"/>
    </source>
</evidence>
<organism evidence="10">
    <name type="scientific">Candidatus Kentrum sp. MB</name>
    <dbReference type="NCBI Taxonomy" id="2138164"/>
    <lineage>
        <taxon>Bacteria</taxon>
        <taxon>Pseudomonadati</taxon>
        <taxon>Pseudomonadota</taxon>
        <taxon>Gammaproteobacteria</taxon>
        <taxon>Candidatus Kentrum</taxon>
    </lineage>
</organism>
<evidence type="ECO:0000256" key="7">
    <source>
        <dbReference type="SAM" id="MobiDB-lite"/>
    </source>
</evidence>
<dbReference type="InterPro" id="IPR014717">
    <property type="entry name" value="Transl_elong_EF1B/ribsomal_bS6"/>
</dbReference>
<dbReference type="PANTHER" id="PTHR21011">
    <property type="entry name" value="MITOCHONDRIAL 28S RIBOSOMAL PROTEIN S6"/>
    <property type="match status" value="1"/>
</dbReference>
<comment type="function">
    <text evidence="4 6">Binds together with bS18 to 16S ribosomal RNA.</text>
</comment>
<evidence type="ECO:0000313" key="9">
    <source>
        <dbReference type="EMBL" id="VFK27244.1"/>
    </source>
</evidence>
<keyword evidence="3 6" id="KW-0687">Ribonucleoprotein</keyword>
<evidence type="ECO:0000256" key="1">
    <source>
        <dbReference type="ARBA" id="ARBA00009512"/>
    </source>
</evidence>
<dbReference type="EMBL" id="CAADFO010000016">
    <property type="protein sequence ID" value="VFK25888.1"/>
    <property type="molecule type" value="Genomic_DNA"/>
</dbReference>
<dbReference type="GO" id="GO:0070181">
    <property type="term" value="F:small ribosomal subunit rRNA binding"/>
    <property type="evidence" value="ECO:0007669"/>
    <property type="project" value="TreeGrafter"/>
</dbReference>
<feature type="compositionally biased region" description="Low complexity" evidence="7">
    <location>
        <begin position="175"/>
        <end position="187"/>
    </location>
</feature>
<protein>
    <recommendedName>
        <fullName evidence="5 6">Small ribosomal subunit protein bS6</fullName>
    </recommendedName>
</protein>
<evidence type="ECO:0000256" key="6">
    <source>
        <dbReference type="HAMAP-Rule" id="MF_00360"/>
    </source>
</evidence>
<dbReference type="GO" id="GO:0003735">
    <property type="term" value="F:structural constituent of ribosome"/>
    <property type="evidence" value="ECO:0007669"/>
    <property type="project" value="InterPro"/>
</dbReference>
<dbReference type="InterPro" id="IPR020814">
    <property type="entry name" value="Ribosomal_S6_plastid/chlpt"/>
</dbReference>
<reference evidence="10" key="1">
    <citation type="submission" date="2019-02" db="EMBL/GenBank/DDBJ databases">
        <authorList>
            <person name="Gruber-Vodicka R. H."/>
            <person name="Seah K. B. B."/>
        </authorList>
    </citation>
    <scope>NUCLEOTIDE SEQUENCE</scope>
    <source>
        <strain evidence="8">BECK_BZ197</strain>
        <strain evidence="10">BECK_BZ198</strain>
        <strain evidence="9">BECK_BZ199</strain>
    </source>
</reference>
<evidence type="ECO:0000256" key="2">
    <source>
        <dbReference type="ARBA" id="ARBA00022980"/>
    </source>
</evidence>
<gene>
    <name evidence="6" type="primary">rpsF</name>
    <name evidence="8" type="ORF">BECKMB1821G_GA0114241_101647</name>
    <name evidence="10" type="ORF">BECKMB1821H_GA0114242_101547</name>
    <name evidence="9" type="ORF">BECKMB1821I_GA0114274_100298</name>
</gene>
<dbReference type="HAMAP" id="MF_00360">
    <property type="entry name" value="Ribosomal_bS6"/>
    <property type="match status" value="1"/>
</dbReference>
<dbReference type="PANTHER" id="PTHR21011:SF1">
    <property type="entry name" value="SMALL RIBOSOMAL SUBUNIT PROTEIN BS6M"/>
    <property type="match status" value="1"/>
</dbReference>
<dbReference type="Gene3D" id="3.30.70.60">
    <property type="match status" value="1"/>
</dbReference>
<dbReference type="Pfam" id="PF01250">
    <property type="entry name" value="Ribosomal_S6"/>
    <property type="match status" value="1"/>
</dbReference>
<feature type="compositionally biased region" description="Acidic residues" evidence="7">
    <location>
        <begin position="131"/>
        <end position="145"/>
    </location>
</feature>
<dbReference type="GO" id="GO:0022627">
    <property type="term" value="C:cytosolic small ribosomal subunit"/>
    <property type="evidence" value="ECO:0007669"/>
    <property type="project" value="TreeGrafter"/>
</dbReference>
<dbReference type="SUPFAM" id="SSF54995">
    <property type="entry name" value="Ribosomal protein S6"/>
    <property type="match status" value="1"/>
</dbReference>
<feature type="region of interest" description="Disordered" evidence="7">
    <location>
        <begin position="98"/>
        <end position="200"/>
    </location>
</feature>
<evidence type="ECO:0000256" key="4">
    <source>
        <dbReference type="ARBA" id="ARBA00035104"/>
    </source>
</evidence>
<evidence type="ECO:0000313" key="10">
    <source>
        <dbReference type="EMBL" id="VFK75110.1"/>
    </source>
</evidence>
<dbReference type="CDD" id="cd00473">
    <property type="entry name" value="bS6"/>
    <property type="match status" value="1"/>
</dbReference>
<sequence length="200" mass="22675">MRHYEVVFLVHPDRTEQVPGMIERYQGMITGQGGTVHRIEDWGRRQLAYPIQKARKANYVLMNIECTPETMHELDDAFRFNDAVIRNLILSRKEAITEPSPLARSKEEREAEERLLAEQSARAAERRQDDQESFDDDDASDDDDEPSTRDESSTDEETLTDQTSHDEEEDKSTPTGTDTGAEADGTEVNVEADVNTNTGI</sequence>
<keyword evidence="6" id="KW-0699">rRNA-binding</keyword>
<keyword evidence="6" id="KW-0694">RNA-binding</keyword>
<dbReference type="EMBL" id="CAADFQ010000002">
    <property type="protein sequence ID" value="VFK27244.1"/>
    <property type="molecule type" value="Genomic_DNA"/>
</dbReference>
<evidence type="ECO:0000256" key="5">
    <source>
        <dbReference type="ARBA" id="ARBA00035294"/>
    </source>
</evidence>
<dbReference type="AlphaFoldDB" id="A0A451B9Z9"/>
<dbReference type="NCBIfam" id="TIGR00166">
    <property type="entry name" value="S6"/>
    <property type="match status" value="1"/>
</dbReference>
<evidence type="ECO:0000313" key="8">
    <source>
        <dbReference type="EMBL" id="VFK25888.1"/>
    </source>
</evidence>